<evidence type="ECO:0000259" key="5">
    <source>
        <dbReference type="PROSITE" id="PS50011"/>
    </source>
</evidence>
<proteinExistence type="predicted"/>
<dbReference type="InterPro" id="IPR000719">
    <property type="entry name" value="Prot_kinase_dom"/>
</dbReference>
<dbReference type="PANTHER" id="PTHR45647:SF132">
    <property type="entry name" value="KINASE WITH ADENINE NUCLEOTIDE ALPHA HYDROLASES-LIKE DOMAIN-CONTAINING PROTEIN"/>
    <property type="match status" value="1"/>
</dbReference>
<dbReference type="Gene3D" id="1.10.510.10">
    <property type="entry name" value="Transferase(Phosphotransferase) domain 1"/>
    <property type="match status" value="1"/>
</dbReference>
<dbReference type="EC" id="2.3.2.27" evidence="2"/>
<dbReference type="SMART" id="SM00220">
    <property type="entry name" value="S_TKc"/>
    <property type="match status" value="1"/>
</dbReference>
<feature type="region of interest" description="Disordered" evidence="4">
    <location>
        <begin position="241"/>
        <end position="299"/>
    </location>
</feature>
<dbReference type="InterPro" id="IPR011009">
    <property type="entry name" value="Kinase-like_dom_sf"/>
</dbReference>
<dbReference type="EMBL" id="AMZH03016300">
    <property type="protein sequence ID" value="RRT44708.1"/>
    <property type="molecule type" value="Genomic_DNA"/>
</dbReference>
<comment type="caution">
    <text evidence="6">The sequence shown here is derived from an EMBL/GenBank/DDBJ whole genome shotgun (WGS) entry which is preliminary data.</text>
</comment>
<dbReference type="InterPro" id="IPR008271">
    <property type="entry name" value="Ser/Thr_kinase_AS"/>
</dbReference>
<accession>A0A426XYU4</accession>
<keyword evidence="3" id="KW-0833">Ubl conjugation pathway</keyword>
<dbReference type="PROSITE" id="PS50011">
    <property type="entry name" value="PROTEIN_KINASE_DOM"/>
    <property type="match status" value="1"/>
</dbReference>
<dbReference type="InterPro" id="IPR051348">
    <property type="entry name" value="U-box_ubiquitin_ligases"/>
</dbReference>
<evidence type="ECO:0000256" key="4">
    <source>
        <dbReference type="SAM" id="MobiDB-lite"/>
    </source>
</evidence>
<evidence type="ECO:0000313" key="7">
    <source>
        <dbReference type="Proteomes" id="UP000287651"/>
    </source>
</evidence>
<evidence type="ECO:0000256" key="2">
    <source>
        <dbReference type="ARBA" id="ARBA00012483"/>
    </source>
</evidence>
<dbReference type="GO" id="GO:0004672">
    <property type="term" value="F:protein kinase activity"/>
    <property type="evidence" value="ECO:0007669"/>
    <property type="project" value="InterPro"/>
</dbReference>
<protein>
    <recommendedName>
        <fullName evidence="2">RING-type E3 ubiquitin transferase</fullName>
        <ecNumber evidence="2">2.3.2.27</ecNumber>
    </recommendedName>
</protein>
<feature type="compositionally biased region" description="Low complexity" evidence="4">
    <location>
        <begin position="278"/>
        <end position="297"/>
    </location>
</feature>
<dbReference type="GO" id="GO:0005524">
    <property type="term" value="F:ATP binding"/>
    <property type="evidence" value="ECO:0007669"/>
    <property type="project" value="InterPro"/>
</dbReference>
<sequence length="844" mass="93781">MAETTKGAALPLVAVAVDKDKSSQAALKWALDNVVIKNQILILIHVNTKASCKKTYSLLAATILGITYLLTLPSDAVPCRAAAVNEEDAAAAVHELLLPFRCFCQRKDVGNCGLPSPHEPCRMFLTRTFEHLTGELRGNRTGRHRRYEGRRGLRRTGCNRQAGGGSFQKRIYQVMLSSSSTAFFHGIQASLLIQYPHRLRSFRSADISTSISKSVPDFCTTYVVTKGKLSTTRNAIRAAPTVSPLRAKLQSQATRASNSTDRRQGLQSAKAGLQTTRFSGDSDTSFASSSRTSTDRSIAQRFSYMSDGTDRSSESAQSPTKSFGAYSYGTGFSSLSHDSSSSEASVRAISPPLAKEMMTFLAQEHMYNIYESSRTYLGDLQDYVEAEMNRLRSELKQTMDMYSTACKEAIGAKQKLHLWNMGEQQRLEEARVAEGAAFAMVEKEKAKYKAALEAAEVAKLIADSETQKRRDAEMKLVGGYKEDEALHSCSVADLRYRKYTIDEIEAATDRFAKNRKIGEGTATRCSPWDVTVSARGKGSWNHSEQALSVLTFLSCVHCDGRQVEILSCIRHPNMVLLLGACPEYGCLVYEHMANGSLEDRLFRRENTPPIPWRYRFRIAAEIGTGLLFLHQTKPEPLVHRDLKPGNILLDQNYVSKISDVGLARLVPPSVADEVTQYRMTSAAGTFCYIDPEYQQTGMLGTKSDVYSLGVLLLQLITGRPPMGLTHHVGRSIERGTFAEMLDPSIRDWPVEEALSLAKLALRCVELRRRDRPDLATIILPALNRLRAIGVDDMRPLQLDDSILPSPQHSEVSVQDLRSGPLHLQSGYESPRSRQYGELSIFRRR</sequence>
<feature type="compositionally biased region" description="Polar residues" evidence="4">
    <location>
        <begin position="249"/>
        <end position="259"/>
    </location>
</feature>
<dbReference type="Pfam" id="PF00069">
    <property type="entry name" value="Pkinase"/>
    <property type="match status" value="1"/>
</dbReference>
<evidence type="ECO:0000256" key="3">
    <source>
        <dbReference type="ARBA" id="ARBA00022786"/>
    </source>
</evidence>
<dbReference type="SUPFAM" id="SSF56112">
    <property type="entry name" value="Protein kinase-like (PK-like)"/>
    <property type="match status" value="1"/>
</dbReference>
<name>A0A426XYU4_ENSVE</name>
<dbReference type="PANTHER" id="PTHR45647">
    <property type="entry name" value="OS02G0152300 PROTEIN"/>
    <property type="match status" value="1"/>
</dbReference>
<evidence type="ECO:0000313" key="6">
    <source>
        <dbReference type="EMBL" id="RRT44708.1"/>
    </source>
</evidence>
<reference evidence="6 7" key="1">
    <citation type="journal article" date="2014" name="Agronomy (Basel)">
        <title>A Draft Genome Sequence for Ensete ventricosum, the Drought-Tolerant Tree Against Hunger.</title>
        <authorList>
            <person name="Harrison J."/>
            <person name="Moore K.A."/>
            <person name="Paszkiewicz K."/>
            <person name="Jones T."/>
            <person name="Grant M."/>
            <person name="Ambacheew D."/>
            <person name="Muzemil S."/>
            <person name="Studholme D.J."/>
        </authorList>
    </citation>
    <scope>NUCLEOTIDE SEQUENCE [LARGE SCALE GENOMIC DNA]</scope>
</reference>
<gene>
    <name evidence="6" type="ORF">B296_00023695</name>
</gene>
<feature type="domain" description="Protein kinase" evidence="5">
    <location>
        <begin position="511"/>
        <end position="782"/>
    </location>
</feature>
<dbReference type="Proteomes" id="UP000287651">
    <property type="component" value="Unassembled WGS sequence"/>
</dbReference>
<evidence type="ECO:0000256" key="1">
    <source>
        <dbReference type="ARBA" id="ARBA00000900"/>
    </source>
</evidence>
<dbReference type="Gene3D" id="3.30.200.20">
    <property type="entry name" value="Phosphorylase Kinase, domain 1"/>
    <property type="match status" value="1"/>
</dbReference>
<dbReference type="PROSITE" id="PS00108">
    <property type="entry name" value="PROTEIN_KINASE_ST"/>
    <property type="match status" value="1"/>
</dbReference>
<dbReference type="GO" id="GO:0061630">
    <property type="term" value="F:ubiquitin protein ligase activity"/>
    <property type="evidence" value="ECO:0007669"/>
    <property type="project" value="UniProtKB-EC"/>
</dbReference>
<comment type="catalytic activity">
    <reaction evidence="1">
        <text>S-ubiquitinyl-[E2 ubiquitin-conjugating enzyme]-L-cysteine + [acceptor protein]-L-lysine = [E2 ubiquitin-conjugating enzyme]-L-cysteine + N(6)-ubiquitinyl-[acceptor protein]-L-lysine.</text>
        <dbReference type="EC" id="2.3.2.27"/>
    </reaction>
</comment>
<dbReference type="AlphaFoldDB" id="A0A426XYU4"/>
<organism evidence="6 7">
    <name type="scientific">Ensete ventricosum</name>
    <name type="common">Abyssinian banana</name>
    <name type="synonym">Musa ensete</name>
    <dbReference type="NCBI Taxonomy" id="4639"/>
    <lineage>
        <taxon>Eukaryota</taxon>
        <taxon>Viridiplantae</taxon>
        <taxon>Streptophyta</taxon>
        <taxon>Embryophyta</taxon>
        <taxon>Tracheophyta</taxon>
        <taxon>Spermatophyta</taxon>
        <taxon>Magnoliopsida</taxon>
        <taxon>Liliopsida</taxon>
        <taxon>Zingiberales</taxon>
        <taxon>Musaceae</taxon>
        <taxon>Ensete</taxon>
    </lineage>
</organism>